<dbReference type="PANTHER" id="PTHR10859">
    <property type="entry name" value="GLYCOSYL TRANSFERASE"/>
    <property type="match status" value="1"/>
</dbReference>
<dbReference type="GO" id="GO:0006487">
    <property type="term" value="P:protein N-linked glycosylation"/>
    <property type="evidence" value="ECO:0007669"/>
    <property type="project" value="TreeGrafter"/>
</dbReference>
<dbReference type="SUPFAM" id="SSF53448">
    <property type="entry name" value="Nucleotide-diphospho-sugar transferases"/>
    <property type="match status" value="1"/>
</dbReference>
<dbReference type="Gene3D" id="3.90.550.10">
    <property type="entry name" value="Spore Coat Polysaccharide Biosynthesis Protein SpsA, Chain A"/>
    <property type="match status" value="1"/>
</dbReference>
<protein>
    <submittedName>
        <fullName evidence="2">Glycosyltransferase family 2 protein</fullName>
    </submittedName>
</protein>
<organism evidence="2 3">
    <name type="scientific">Faecalitalea cylindroides</name>
    <dbReference type="NCBI Taxonomy" id="39483"/>
    <lineage>
        <taxon>Bacteria</taxon>
        <taxon>Bacillati</taxon>
        <taxon>Bacillota</taxon>
        <taxon>Erysipelotrichia</taxon>
        <taxon>Erysipelotrichales</taxon>
        <taxon>Erysipelotrichaceae</taxon>
        <taxon>Faecalitalea</taxon>
    </lineage>
</organism>
<dbReference type="PANTHER" id="PTHR10859:SF114">
    <property type="entry name" value="DOLICHOL-PHOSPHATE MANNOSYLTRANSFERASE"/>
    <property type="match status" value="1"/>
</dbReference>
<dbReference type="CDD" id="cd04179">
    <property type="entry name" value="DPM_DPG-synthase_like"/>
    <property type="match status" value="1"/>
</dbReference>
<accession>A0AAW6FWK5</accession>
<name>A0AAW6FWK5_9FIRM</name>
<dbReference type="InterPro" id="IPR001173">
    <property type="entry name" value="Glyco_trans_2-like"/>
</dbReference>
<dbReference type="Pfam" id="PF00535">
    <property type="entry name" value="Glycos_transf_2"/>
    <property type="match status" value="1"/>
</dbReference>
<proteinExistence type="predicted"/>
<gene>
    <name evidence="2" type="ORF">POG00_11300</name>
</gene>
<comment type="caution">
    <text evidence="2">The sequence shown here is derived from an EMBL/GenBank/DDBJ whole genome shotgun (WGS) entry which is preliminary data.</text>
</comment>
<dbReference type="InterPro" id="IPR029044">
    <property type="entry name" value="Nucleotide-diphossugar_trans"/>
</dbReference>
<evidence type="ECO:0000259" key="1">
    <source>
        <dbReference type="Pfam" id="PF00535"/>
    </source>
</evidence>
<sequence>MEKKVLLIIPAYNEEANILKTYNSILEYNKEHNTSFDVIVINDGSKDNTEMILNNNNIPHITLIHNLGIGGAVQTGYKYAYQNDYDIAIQFDGDGQHDINYACKIIEPLLNGKSNMSIGSRFVDDTSSEFKSTKARQMGIKLISSFIKFFTGKKVYDVTSGFRAIDKSLIDRFSKEYPLEYPEPISTTEILKDGFVISEVPVSMNERTGGVSSIRSWKNVYYMLNVLLSIVIIGLRRTK</sequence>
<reference evidence="2" key="1">
    <citation type="submission" date="2023-01" db="EMBL/GenBank/DDBJ databases">
        <title>Human gut microbiome strain richness.</title>
        <authorList>
            <person name="Chen-Liaw A."/>
        </authorList>
    </citation>
    <scope>NUCLEOTIDE SEQUENCE</scope>
    <source>
        <strain evidence="2">D55st1_G4_D55t1_190419</strain>
    </source>
</reference>
<feature type="domain" description="Glycosyltransferase 2-like" evidence="1">
    <location>
        <begin position="7"/>
        <end position="171"/>
    </location>
</feature>
<dbReference type="AlphaFoldDB" id="A0AAW6FWK5"/>
<dbReference type="RefSeq" id="WP_087320295.1">
    <property type="nucleotide sequence ID" value="NZ_JADMUL010000045.1"/>
</dbReference>
<dbReference type="EMBL" id="JAQNCK010000047">
    <property type="protein sequence ID" value="MDC0829282.1"/>
    <property type="molecule type" value="Genomic_DNA"/>
</dbReference>
<evidence type="ECO:0000313" key="3">
    <source>
        <dbReference type="Proteomes" id="UP001220658"/>
    </source>
</evidence>
<evidence type="ECO:0000313" key="2">
    <source>
        <dbReference type="EMBL" id="MDC0829282.1"/>
    </source>
</evidence>
<dbReference type="Proteomes" id="UP001220658">
    <property type="component" value="Unassembled WGS sequence"/>
</dbReference>